<name>A0ABT9V5S4_9BACL</name>
<dbReference type="Proteomes" id="UP001231362">
    <property type="component" value="Unassembled WGS sequence"/>
</dbReference>
<evidence type="ECO:0008006" key="3">
    <source>
        <dbReference type="Google" id="ProtNLM"/>
    </source>
</evidence>
<evidence type="ECO:0000313" key="1">
    <source>
        <dbReference type="EMBL" id="MDQ0156296.1"/>
    </source>
</evidence>
<accession>A0ABT9V5S4</accession>
<gene>
    <name evidence="1" type="ORF">J2S07_002615</name>
</gene>
<reference evidence="1 2" key="1">
    <citation type="submission" date="2023-07" db="EMBL/GenBank/DDBJ databases">
        <title>Genomic Encyclopedia of Type Strains, Phase IV (KMG-IV): sequencing the most valuable type-strain genomes for metagenomic binning, comparative biology and taxonomic classification.</title>
        <authorList>
            <person name="Goeker M."/>
        </authorList>
    </citation>
    <scope>NUCLEOTIDE SEQUENCE [LARGE SCALE GENOMIC DNA]</scope>
    <source>
        <strain evidence="1 2">DSM 23948</strain>
    </source>
</reference>
<proteinExistence type="predicted"/>
<dbReference type="RefSeq" id="WP_370872820.1">
    <property type="nucleotide sequence ID" value="NZ_JAUSTU010000011.1"/>
</dbReference>
<sequence>MFGQVVINVMGIKVNAIDNGAVINLGPSQHIDQFVSYKRNQGLGEQNGDLSPAVYSRSWVSDMDLLDNPAVKSSFF</sequence>
<keyword evidence="2" id="KW-1185">Reference proteome</keyword>
<dbReference type="EMBL" id="JAUSTU010000011">
    <property type="protein sequence ID" value="MDQ0156296.1"/>
    <property type="molecule type" value="Genomic_DNA"/>
</dbReference>
<protein>
    <recommendedName>
        <fullName evidence="3">Spore germination protein gerPA/gerPF</fullName>
    </recommendedName>
</protein>
<comment type="caution">
    <text evidence="1">The sequence shown here is derived from an EMBL/GenBank/DDBJ whole genome shotgun (WGS) entry which is preliminary data.</text>
</comment>
<evidence type="ECO:0000313" key="2">
    <source>
        <dbReference type="Proteomes" id="UP001231362"/>
    </source>
</evidence>
<organism evidence="1 2">
    <name type="scientific">Anoxybacillus andreesenii</name>
    <dbReference type="NCBI Taxonomy" id="1325932"/>
    <lineage>
        <taxon>Bacteria</taxon>
        <taxon>Bacillati</taxon>
        <taxon>Bacillota</taxon>
        <taxon>Bacilli</taxon>
        <taxon>Bacillales</taxon>
        <taxon>Anoxybacillaceae</taxon>
        <taxon>Anoxybacillus</taxon>
    </lineage>
</organism>